<name>A0A8X6H7C7_TRICU</name>
<dbReference type="EMBL" id="BMAO01017766">
    <property type="protein sequence ID" value="GFR18208.1"/>
    <property type="molecule type" value="Genomic_DNA"/>
</dbReference>
<keyword evidence="2" id="KW-1185">Reference proteome</keyword>
<gene>
    <name evidence="1" type="ORF">TNCT_118561</name>
</gene>
<reference evidence="1" key="1">
    <citation type="submission" date="2020-07" db="EMBL/GenBank/DDBJ databases">
        <title>Multicomponent nature underlies the extraordinary mechanical properties of spider dragline silk.</title>
        <authorList>
            <person name="Kono N."/>
            <person name="Nakamura H."/>
            <person name="Mori M."/>
            <person name="Yoshida Y."/>
            <person name="Ohtoshi R."/>
            <person name="Malay A.D."/>
            <person name="Moran D.A.P."/>
            <person name="Tomita M."/>
            <person name="Numata K."/>
            <person name="Arakawa K."/>
        </authorList>
    </citation>
    <scope>NUCLEOTIDE SEQUENCE</scope>
</reference>
<evidence type="ECO:0000313" key="2">
    <source>
        <dbReference type="Proteomes" id="UP000887116"/>
    </source>
</evidence>
<organism evidence="1 2">
    <name type="scientific">Trichonephila clavata</name>
    <name type="common">Joro spider</name>
    <name type="synonym">Nephila clavata</name>
    <dbReference type="NCBI Taxonomy" id="2740835"/>
    <lineage>
        <taxon>Eukaryota</taxon>
        <taxon>Metazoa</taxon>
        <taxon>Ecdysozoa</taxon>
        <taxon>Arthropoda</taxon>
        <taxon>Chelicerata</taxon>
        <taxon>Arachnida</taxon>
        <taxon>Araneae</taxon>
        <taxon>Araneomorphae</taxon>
        <taxon>Entelegynae</taxon>
        <taxon>Araneoidea</taxon>
        <taxon>Nephilidae</taxon>
        <taxon>Trichonephila</taxon>
    </lineage>
</organism>
<comment type="caution">
    <text evidence="1">The sequence shown here is derived from an EMBL/GenBank/DDBJ whole genome shotgun (WGS) entry which is preliminary data.</text>
</comment>
<sequence length="74" mass="8464">MDSSHGPYIVQWAPEKELRWLKSSDQKEKTGAHFTATWKPIRPLTLEDFCSNIARFSGQCFFLDCSPHNGCEGM</sequence>
<protein>
    <submittedName>
        <fullName evidence="1">Uncharacterized protein</fullName>
    </submittedName>
</protein>
<accession>A0A8X6H7C7</accession>
<dbReference type="Proteomes" id="UP000887116">
    <property type="component" value="Unassembled WGS sequence"/>
</dbReference>
<dbReference type="AlphaFoldDB" id="A0A8X6H7C7"/>
<evidence type="ECO:0000313" key="1">
    <source>
        <dbReference type="EMBL" id="GFR18208.1"/>
    </source>
</evidence>
<proteinExistence type="predicted"/>